<accession>A0A319DLC1</accession>
<dbReference type="GO" id="GO:0005634">
    <property type="term" value="C:nucleus"/>
    <property type="evidence" value="ECO:0007669"/>
    <property type="project" value="TreeGrafter"/>
</dbReference>
<name>A0A319DLC1_9EURO</name>
<dbReference type="Gene3D" id="1.10.510.10">
    <property type="entry name" value="Transferase(Phosphotransferase) domain 1"/>
    <property type="match status" value="1"/>
</dbReference>
<evidence type="ECO:0000259" key="2">
    <source>
        <dbReference type="PROSITE" id="PS50011"/>
    </source>
</evidence>
<organism evidence="3 4">
    <name type="scientific">Aspergillus ellipticus CBS 707.79</name>
    <dbReference type="NCBI Taxonomy" id="1448320"/>
    <lineage>
        <taxon>Eukaryota</taxon>
        <taxon>Fungi</taxon>
        <taxon>Dikarya</taxon>
        <taxon>Ascomycota</taxon>
        <taxon>Pezizomycotina</taxon>
        <taxon>Eurotiomycetes</taxon>
        <taxon>Eurotiomycetidae</taxon>
        <taxon>Eurotiales</taxon>
        <taxon>Aspergillaceae</taxon>
        <taxon>Aspergillus</taxon>
        <taxon>Aspergillus subgen. Circumdati</taxon>
    </lineage>
</organism>
<dbReference type="PROSITE" id="PS50011">
    <property type="entry name" value="PROTEIN_KINASE_DOM"/>
    <property type="match status" value="1"/>
</dbReference>
<dbReference type="GO" id="GO:0004674">
    <property type="term" value="F:protein serine/threonine kinase activity"/>
    <property type="evidence" value="ECO:0007669"/>
    <property type="project" value="TreeGrafter"/>
</dbReference>
<sequence>MSTTPMQSRKEPLRSGMTLKSDSGKTYRIEELLTHGGKTALHVYRASAEGKPYVIKNMILGESEYQLNLQNLVSCSPNVRSVTDTFQSLEMFVYPFMDGDLLRLNIKPNNILIDYDESPEKQITINRVQISDLEDTVIAPPGKWLRGPLCGNAIWRSAESWARSRQNQSSDVFSFGIVMIYARVNELVFRVTDDQLNADDSWRYLLRRHLSYFFGRRQPQRFPRTYWGRKSFLRALIGLVGTFGPEDPRQPLERWNYLEPDLRDLVGKMTNLDPAKRITAREALQHPWFSHSA</sequence>
<protein>
    <submittedName>
        <fullName evidence="3">Kinase-like protein</fullName>
    </submittedName>
</protein>
<dbReference type="AlphaFoldDB" id="A0A319DLC1"/>
<evidence type="ECO:0000313" key="4">
    <source>
        <dbReference type="Proteomes" id="UP000247810"/>
    </source>
</evidence>
<dbReference type="Proteomes" id="UP000247810">
    <property type="component" value="Unassembled WGS sequence"/>
</dbReference>
<feature type="domain" description="Protein kinase" evidence="2">
    <location>
        <begin position="1"/>
        <end position="289"/>
    </location>
</feature>
<dbReference type="PANTHER" id="PTHR44167">
    <property type="entry name" value="OVARIAN-SPECIFIC SERINE/THREONINE-PROTEIN KINASE LOK-RELATED"/>
    <property type="match status" value="1"/>
</dbReference>
<keyword evidence="3" id="KW-0808">Transferase</keyword>
<dbReference type="VEuPathDB" id="FungiDB:BO71DRAFT_429612"/>
<keyword evidence="3" id="KW-0418">Kinase</keyword>
<dbReference type="SMART" id="SM00220">
    <property type="entry name" value="S_TKc"/>
    <property type="match status" value="1"/>
</dbReference>
<dbReference type="GO" id="GO:0044773">
    <property type="term" value="P:mitotic DNA damage checkpoint signaling"/>
    <property type="evidence" value="ECO:0007669"/>
    <property type="project" value="TreeGrafter"/>
</dbReference>
<gene>
    <name evidence="3" type="ORF">BO71DRAFT_429612</name>
</gene>
<dbReference type="STRING" id="1448320.A0A319DLC1"/>
<feature type="region of interest" description="Disordered" evidence="1">
    <location>
        <begin position="1"/>
        <end position="20"/>
    </location>
</feature>
<evidence type="ECO:0000313" key="3">
    <source>
        <dbReference type="EMBL" id="PYH94867.1"/>
    </source>
</evidence>
<reference evidence="3 4" key="1">
    <citation type="submission" date="2018-02" db="EMBL/GenBank/DDBJ databases">
        <title>The genomes of Aspergillus section Nigri reveals drivers in fungal speciation.</title>
        <authorList>
            <consortium name="DOE Joint Genome Institute"/>
            <person name="Vesth T.C."/>
            <person name="Nybo J."/>
            <person name="Theobald S."/>
            <person name="Brandl J."/>
            <person name="Frisvad J.C."/>
            <person name="Nielsen K.F."/>
            <person name="Lyhne E.K."/>
            <person name="Kogle M.E."/>
            <person name="Kuo A."/>
            <person name="Riley R."/>
            <person name="Clum A."/>
            <person name="Nolan M."/>
            <person name="Lipzen A."/>
            <person name="Salamov A."/>
            <person name="Henrissat B."/>
            <person name="Wiebenga A."/>
            <person name="De vries R.P."/>
            <person name="Grigoriev I.V."/>
            <person name="Mortensen U.H."/>
            <person name="Andersen M.R."/>
            <person name="Baker S.E."/>
        </authorList>
    </citation>
    <scope>NUCLEOTIDE SEQUENCE [LARGE SCALE GENOMIC DNA]</scope>
    <source>
        <strain evidence="3 4">CBS 707.79</strain>
    </source>
</reference>
<dbReference type="OrthoDB" id="4062651at2759"/>
<dbReference type="InterPro" id="IPR011009">
    <property type="entry name" value="Kinase-like_dom_sf"/>
</dbReference>
<keyword evidence="4" id="KW-1185">Reference proteome</keyword>
<dbReference type="Pfam" id="PF00069">
    <property type="entry name" value="Pkinase"/>
    <property type="match status" value="1"/>
</dbReference>
<dbReference type="SUPFAM" id="SSF56112">
    <property type="entry name" value="Protein kinase-like (PK-like)"/>
    <property type="match status" value="1"/>
</dbReference>
<proteinExistence type="predicted"/>
<dbReference type="GO" id="GO:0005524">
    <property type="term" value="F:ATP binding"/>
    <property type="evidence" value="ECO:0007669"/>
    <property type="project" value="InterPro"/>
</dbReference>
<dbReference type="InterPro" id="IPR000719">
    <property type="entry name" value="Prot_kinase_dom"/>
</dbReference>
<dbReference type="EMBL" id="KZ825864">
    <property type="protein sequence ID" value="PYH94867.1"/>
    <property type="molecule type" value="Genomic_DNA"/>
</dbReference>
<evidence type="ECO:0000256" key="1">
    <source>
        <dbReference type="SAM" id="MobiDB-lite"/>
    </source>
</evidence>
<dbReference type="PANTHER" id="PTHR44167:SF24">
    <property type="entry name" value="SERINE_THREONINE-PROTEIN KINASE CHK2"/>
    <property type="match status" value="1"/>
</dbReference>